<dbReference type="CDD" id="cd08504">
    <property type="entry name" value="PBP2_OppA"/>
    <property type="match status" value="1"/>
</dbReference>
<evidence type="ECO:0000256" key="3">
    <source>
        <dbReference type="ARBA" id="ARBA00022448"/>
    </source>
</evidence>
<evidence type="ECO:0000256" key="2">
    <source>
        <dbReference type="ARBA" id="ARBA00005695"/>
    </source>
</evidence>
<keyword evidence="4" id="KW-0732">Signal</keyword>
<evidence type="ECO:0000313" key="7">
    <source>
        <dbReference type="Proteomes" id="UP000319384"/>
    </source>
</evidence>
<evidence type="ECO:0000256" key="4">
    <source>
        <dbReference type="ARBA" id="ARBA00022729"/>
    </source>
</evidence>
<gene>
    <name evidence="6" type="ORF">EVA95_02640</name>
</gene>
<dbReference type="Gene3D" id="3.40.190.10">
    <property type="entry name" value="Periplasmic binding protein-like II"/>
    <property type="match status" value="1"/>
</dbReference>
<feature type="domain" description="Solute-binding protein family 5" evidence="5">
    <location>
        <begin position="80"/>
        <end position="458"/>
    </location>
</feature>
<dbReference type="Pfam" id="PF00496">
    <property type="entry name" value="SBP_bac_5"/>
    <property type="match status" value="1"/>
</dbReference>
<dbReference type="Gene3D" id="3.90.76.10">
    <property type="entry name" value="Dipeptide-binding Protein, Domain 1"/>
    <property type="match status" value="1"/>
</dbReference>
<dbReference type="Proteomes" id="UP000319384">
    <property type="component" value="Unassembled WGS sequence"/>
</dbReference>
<dbReference type="PROSITE" id="PS51257">
    <property type="entry name" value="PROKAR_LIPOPROTEIN"/>
    <property type="match status" value="1"/>
</dbReference>
<dbReference type="FunFam" id="3.90.76.10:FF:000001">
    <property type="entry name" value="Oligopeptide ABC transporter substrate-binding protein"/>
    <property type="match status" value="1"/>
</dbReference>
<evidence type="ECO:0000256" key="1">
    <source>
        <dbReference type="ARBA" id="ARBA00004196"/>
    </source>
</evidence>
<comment type="similarity">
    <text evidence="2">Belongs to the bacterial solute-binding protein 5 family.</text>
</comment>
<dbReference type="EMBL" id="SHBH01000019">
    <property type="protein sequence ID" value="RZO26061.1"/>
    <property type="molecule type" value="Genomic_DNA"/>
</dbReference>
<proteinExistence type="inferred from homology"/>
<dbReference type="InterPro" id="IPR000914">
    <property type="entry name" value="SBP_5_dom"/>
</dbReference>
<organism evidence="6 7">
    <name type="scientific">SAR86 cluster bacterium</name>
    <dbReference type="NCBI Taxonomy" id="2030880"/>
    <lineage>
        <taxon>Bacteria</taxon>
        <taxon>Pseudomonadati</taxon>
        <taxon>Pseudomonadota</taxon>
        <taxon>Gammaproteobacteria</taxon>
        <taxon>SAR86 cluster</taxon>
    </lineage>
</organism>
<dbReference type="AlphaFoldDB" id="A0A520MXX1"/>
<dbReference type="GO" id="GO:0043190">
    <property type="term" value="C:ATP-binding cassette (ABC) transporter complex"/>
    <property type="evidence" value="ECO:0007669"/>
    <property type="project" value="InterPro"/>
</dbReference>
<dbReference type="GO" id="GO:0030288">
    <property type="term" value="C:outer membrane-bounded periplasmic space"/>
    <property type="evidence" value="ECO:0007669"/>
    <property type="project" value="UniProtKB-ARBA"/>
</dbReference>
<dbReference type="SUPFAM" id="SSF53850">
    <property type="entry name" value="Periplasmic binding protein-like II"/>
    <property type="match status" value="1"/>
</dbReference>
<dbReference type="FunFam" id="3.10.105.10:FF:000001">
    <property type="entry name" value="Oligopeptide ABC transporter, oligopeptide-binding protein"/>
    <property type="match status" value="1"/>
</dbReference>
<dbReference type="InterPro" id="IPR039424">
    <property type="entry name" value="SBP_5"/>
</dbReference>
<evidence type="ECO:0000313" key="6">
    <source>
        <dbReference type="EMBL" id="RZO26061.1"/>
    </source>
</evidence>
<sequence>MNNKLFLPLFLIFITGCSENISPVDSGLENQIYHHGNGSEPQGIDPHIVTGVPEHHILISLCEGLTIPNPNPNQLDGYIAGTAESWTISEDGKEYIFKINKQAKWSNGDSVTAEDFVWSWKRILTASLGSQYPDMLYYLEGAYEYHNGLINDFDLVGVKSLDMHTLKVNLKNPTPFFLGLLSHYSTWPVHKETVLKFGDIDDRNGEWTRPGNFVCNGPFQLKTWELNNKIIVEKNPHYYDASIVRLNEIHYYPVSNVMTEDRMFRAGQLHLTSSLPSQKCPNYIEENPDLRIDPYMGTYFYRINTENEALNDVRVRKALSYAIDRKLLVDKVTKCGQIPAYSFTPPGTNGYQPNTEIPFDPILAKKLLEEAGYSEENPFPKLEILFNTNEDHRKLALAVQQMWQVNLGIEIELVNQDWKVYLNREMIGDFQISRAGWIGDYEDPNTFLDLMRPNRGNNKTGWVNDEYDALVEKANTVNEQDKRYNLLYQAEEILIDNMPIIPLYTYVRAYQLSPDVKGFNPHILDHHHPKFIYLERD</sequence>
<dbReference type="PIRSF" id="PIRSF002741">
    <property type="entry name" value="MppA"/>
    <property type="match status" value="1"/>
</dbReference>
<comment type="subcellular location">
    <subcellularLocation>
        <location evidence="1">Cell envelope</location>
    </subcellularLocation>
</comment>
<dbReference type="InterPro" id="IPR030678">
    <property type="entry name" value="Peptide/Ni-bd"/>
</dbReference>
<comment type="caution">
    <text evidence="6">The sequence shown here is derived from an EMBL/GenBank/DDBJ whole genome shotgun (WGS) entry which is preliminary data.</text>
</comment>
<accession>A0A520MXX1</accession>
<dbReference type="PANTHER" id="PTHR30290">
    <property type="entry name" value="PERIPLASMIC BINDING COMPONENT OF ABC TRANSPORTER"/>
    <property type="match status" value="1"/>
</dbReference>
<dbReference type="GO" id="GO:1904680">
    <property type="term" value="F:peptide transmembrane transporter activity"/>
    <property type="evidence" value="ECO:0007669"/>
    <property type="project" value="TreeGrafter"/>
</dbReference>
<name>A0A520MXX1_9GAMM</name>
<dbReference type="Gene3D" id="3.10.105.10">
    <property type="entry name" value="Dipeptide-binding Protein, Domain 3"/>
    <property type="match status" value="1"/>
</dbReference>
<reference evidence="6 7" key="1">
    <citation type="submission" date="2019-02" db="EMBL/GenBank/DDBJ databases">
        <title>Prokaryotic population dynamics and viral predation in marine succession experiment using metagenomics: the confinement effect.</title>
        <authorList>
            <person name="Haro-Moreno J.M."/>
            <person name="Rodriguez-Valera F."/>
            <person name="Lopez-Perez M."/>
        </authorList>
    </citation>
    <scope>NUCLEOTIDE SEQUENCE [LARGE SCALE GENOMIC DNA]</scope>
    <source>
        <strain evidence="6">MED-G162</strain>
    </source>
</reference>
<evidence type="ECO:0000259" key="5">
    <source>
        <dbReference type="Pfam" id="PF00496"/>
    </source>
</evidence>
<protein>
    <submittedName>
        <fullName evidence="6">Peptide ABC transporter substrate-binding protein</fullName>
    </submittedName>
</protein>
<dbReference type="PANTHER" id="PTHR30290:SF10">
    <property type="entry name" value="PERIPLASMIC OLIGOPEPTIDE-BINDING PROTEIN-RELATED"/>
    <property type="match status" value="1"/>
</dbReference>
<dbReference type="GO" id="GO:0015833">
    <property type="term" value="P:peptide transport"/>
    <property type="evidence" value="ECO:0007669"/>
    <property type="project" value="TreeGrafter"/>
</dbReference>
<keyword evidence="3" id="KW-0813">Transport</keyword>